<proteinExistence type="predicted"/>
<reference evidence="2 3" key="1">
    <citation type="submission" date="2019-03" db="EMBL/GenBank/DDBJ databases">
        <title>Genomic Encyclopedia of Type Strains, Phase III (KMG-III): the genomes of soil and plant-associated and newly described type strains.</title>
        <authorList>
            <person name="Whitman W."/>
        </authorList>
    </citation>
    <scope>NUCLEOTIDE SEQUENCE [LARGE SCALE GENOMIC DNA]</scope>
    <source>
        <strain evidence="2 3">CECT 8446</strain>
    </source>
</reference>
<accession>A0A4R6T7Y7</accession>
<dbReference type="InterPro" id="IPR003787">
    <property type="entry name" value="Sulphur_relay_DsrE/F-like"/>
</dbReference>
<dbReference type="OrthoDB" id="7206705at2"/>
<feature type="chain" id="PRO_5020602542" evidence="1">
    <location>
        <begin position="21"/>
        <end position="177"/>
    </location>
</feature>
<name>A0A4R6T7Y7_9BACT</name>
<gene>
    <name evidence="2" type="ORF">DFQ04_1655</name>
</gene>
<organism evidence="2 3">
    <name type="scientific">Algoriphagus boseongensis</name>
    <dbReference type="NCBI Taxonomy" id="1442587"/>
    <lineage>
        <taxon>Bacteria</taxon>
        <taxon>Pseudomonadati</taxon>
        <taxon>Bacteroidota</taxon>
        <taxon>Cytophagia</taxon>
        <taxon>Cytophagales</taxon>
        <taxon>Cyclobacteriaceae</taxon>
        <taxon>Algoriphagus</taxon>
    </lineage>
</organism>
<keyword evidence="1" id="KW-0732">Signal</keyword>
<sequence length="177" mass="19528">MKSILFSALFILFSLSVSMAQNVVYPIVQGYGAIELVPFEVEKTDPTISYKILTELNSGSNKKDVIYDPLDYAARMVNALASAEIPSEKVEMAMVIYSGATFTVLTNEEYQKRFGMDNPNIEVIQKLNAAGVKIYVCGQSMMKQNLTPDKIQPGLTISSSRIAATAELLHKGYLLMN</sequence>
<evidence type="ECO:0000256" key="1">
    <source>
        <dbReference type="SAM" id="SignalP"/>
    </source>
</evidence>
<dbReference type="RefSeq" id="WP_133554637.1">
    <property type="nucleotide sequence ID" value="NZ_SNYF01000006.1"/>
</dbReference>
<dbReference type="PANTHER" id="PTHR37691">
    <property type="entry name" value="BLR3518 PROTEIN"/>
    <property type="match status" value="1"/>
</dbReference>
<dbReference type="Pfam" id="PF02635">
    <property type="entry name" value="DsrE"/>
    <property type="match status" value="1"/>
</dbReference>
<evidence type="ECO:0000313" key="2">
    <source>
        <dbReference type="EMBL" id="TDQ17007.1"/>
    </source>
</evidence>
<feature type="signal peptide" evidence="1">
    <location>
        <begin position="1"/>
        <end position="20"/>
    </location>
</feature>
<dbReference type="PANTHER" id="PTHR37691:SF1">
    <property type="entry name" value="BLR3518 PROTEIN"/>
    <property type="match status" value="1"/>
</dbReference>
<dbReference type="Gene3D" id="3.40.1260.10">
    <property type="entry name" value="DsrEFH-like"/>
    <property type="match status" value="1"/>
</dbReference>
<dbReference type="EMBL" id="SNYF01000006">
    <property type="protein sequence ID" value="TDQ17007.1"/>
    <property type="molecule type" value="Genomic_DNA"/>
</dbReference>
<evidence type="ECO:0000313" key="3">
    <source>
        <dbReference type="Proteomes" id="UP000294535"/>
    </source>
</evidence>
<protein>
    <submittedName>
        <fullName evidence="2">Intracellular sulfur oxidation DsrE/DsrF family protein</fullName>
    </submittedName>
</protein>
<comment type="caution">
    <text evidence="2">The sequence shown here is derived from an EMBL/GenBank/DDBJ whole genome shotgun (WGS) entry which is preliminary data.</text>
</comment>
<dbReference type="AlphaFoldDB" id="A0A4R6T7Y7"/>
<dbReference type="InterPro" id="IPR027396">
    <property type="entry name" value="DsrEFH-like"/>
</dbReference>
<keyword evidence="3" id="KW-1185">Reference proteome</keyword>
<dbReference type="SUPFAM" id="SSF75169">
    <property type="entry name" value="DsrEFH-like"/>
    <property type="match status" value="1"/>
</dbReference>
<dbReference type="Proteomes" id="UP000294535">
    <property type="component" value="Unassembled WGS sequence"/>
</dbReference>